<evidence type="ECO:0000313" key="4">
    <source>
        <dbReference type="Proteomes" id="UP000053681"/>
    </source>
</evidence>
<gene>
    <name evidence="3" type="ORF">AS180_05740</name>
</gene>
<name>A0A0V8JP97_9BACI</name>
<sequence length="255" mass="28878">MKKQAIIYFLLLIIGANIQILYTNQKVEATEPMVIPDEAIRLRILANSDSKKDQHVKRLIRDEVNAQITTWVQELTSVEDARDVIKSNLPTLEAIAKKVMKEQGMDQIIHVDFGKVSFPTKLYGQLLYPAGEYEAVLITLGEGEGANWWCVLFPPMCFLDFSNGEAIESPMPEEEQPVEKKEMIKAVAEEVEKVDANHTDHSNLVASTSNLAQEVAVKEARKEKQQEQSSKKVQEKEEEVEVKFFIVELASSLFK</sequence>
<dbReference type="NCBIfam" id="TIGR02837">
    <property type="entry name" value="spore_II_R"/>
    <property type="match status" value="1"/>
</dbReference>
<keyword evidence="4" id="KW-1185">Reference proteome</keyword>
<keyword evidence="1" id="KW-0175">Coiled coil</keyword>
<keyword evidence="2" id="KW-0812">Transmembrane</keyword>
<accession>A0A0V8JP97</accession>
<dbReference type="RefSeq" id="WP_062686535.1">
    <property type="nucleotide sequence ID" value="NZ_KQ758634.1"/>
</dbReference>
<feature type="coiled-coil region" evidence="1">
    <location>
        <begin position="208"/>
        <end position="239"/>
    </location>
</feature>
<evidence type="ECO:0000313" key="3">
    <source>
        <dbReference type="EMBL" id="KSU88810.1"/>
    </source>
</evidence>
<keyword evidence="2" id="KW-1133">Transmembrane helix</keyword>
<evidence type="ECO:0000256" key="1">
    <source>
        <dbReference type="SAM" id="Coils"/>
    </source>
</evidence>
<reference evidence="3 4" key="1">
    <citation type="submission" date="2015-11" db="EMBL/GenBank/DDBJ databases">
        <title>Bacillus caseinolyticus sp nov.</title>
        <authorList>
            <person name="Dastager S.G."/>
            <person name="Mawlankar R."/>
        </authorList>
    </citation>
    <scope>NUCLEOTIDE SEQUENCE [LARGE SCALE GENOMIC DNA]</scope>
    <source>
        <strain evidence="3 4">SGD-V-76</strain>
    </source>
</reference>
<comment type="caution">
    <text evidence="3">The sequence shown here is derived from an EMBL/GenBank/DDBJ whole genome shotgun (WGS) entry which is preliminary data.</text>
</comment>
<evidence type="ECO:0000256" key="2">
    <source>
        <dbReference type="SAM" id="Phobius"/>
    </source>
</evidence>
<keyword evidence="2" id="KW-0472">Membrane</keyword>
<dbReference type="EMBL" id="LNQP01000015">
    <property type="protein sequence ID" value="KSU88810.1"/>
    <property type="molecule type" value="Genomic_DNA"/>
</dbReference>
<dbReference type="Pfam" id="PF09551">
    <property type="entry name" value="Spore_II_R"/>
    <property type="match status" value="1"/>
</dbReference>
<protein>
    <submittedName>
        <fullName evidence="3">Stage II sporulation protein R</fullName>
    </submittedName>
</protein>
<proteinExistence type="predicted"/>
<dbReference type="InterPro" id="IPR014202">
    <property type="entry name" value="Spore_II_R"/>
</dbReference>
<feature type="transmembrane region" description="Helical" evidence="2">
    <location>
        <begin position="5"/>
        <end position="22"/>
    </location>
</feature>
<dbReference type="Proteomes" id="UP000053681">
    <property type="component" value="Unassembled WGS sequence"/>
</dbReference>
<organism evidence="3 4">
    <name type="scientific">Priestia veravalensis</name>
    <dbReference type="NCBI Taxonomy" id="1414648"/>
    <lineage>
        <taxon>Bacteria</taxon>
        <taxon>Bacillati</taxon>
        <taxon>Bacillota</taxon>
        <taxon>Bacilli</taxon>
        <taxon>Bacillales</taxon>
        <taxon>Bacillaceae</taxon>
        <taxon>Priestia</taxon>
    </lineage>
</organism>
<dbReference type="AlphaFoldDB" id="A0A0V8JP97"/>